<dbReference type="WBParaSite" id="RSKR_0000927100.1">
    <property type="protein sequence ID" value="RSKR_0000927100.1"/>
    <property type="gene ID" value="RSKR_0000927100"/>
</dbReference>
<evidence type="ECO:0000313" key="2">
    <source>
        <dbReference type="WBParaSite" id="RSKR_0000927100.1"/>
    </source>
</evidence>
<reference evidence="2" key="1">
    <citation type="submission" date="2016-11" db="UniProtKB">
        <authorList>
            <consortium name="WormBaseParasite"/>
        </authorList>
    </citation>
    <scope>IDENTIFICATION</scope>
    <source>
        <strain evidence="2">KR3021</strain>
    </source>
</reference>
<dbReference type="Proteomes" id="UP000095286">
    <property type="component" value="Unplaced"/>
</dbReference>
<sequence>MDLLGAQITIRQGKRPLSKLSTAPQPGALISGTASPATKKAFTPKSVLKDVNDDSAMARRKQYSQHLRRYLNVGKQPSRKESKSLGGKGDIYNQLEISFHTTTEELQATTEELDDLKRSVARYEKEMLYVGKENKMLREELAEKNKIINDNSGVTQEVVVNLETEFQYYKGLLTAKDRKINSLKHSIVKFKEAYEKERSEWEQYKNDLLVAIKVSEELRGKVENSINGQTSDDFFNNRRTSLYQEAVEKALLMSINKVEIPFDCKNFEFGSPCGKPQITTPDITEPTSSEQEIYASYTDSSTEPVEFIKNVKGPSIATINKLDLPRNPRTSFTPTRMAGRNIDKPSEEALWRDVMNKSFVSRRNALLAFCQKVLAIDIAQSELTNFSCSWNNGRAFCLLLYRLSEDKTILPFSLEDLSLQHKPPSNMITLALATCKQIGMSKEMLCEENELSCELPDWKQVIRLVINIIVFIKY</sequence>
<proteinExistence type="predicted"/>
<name>A0AC35UC40_9BILA</name>
<evidence type="ECO:0000313" key="1">
    <source>
        <dbReference type="Proteomes" id="UP000095286"/>
    </source>
</evidence>
<accession>A0AC35UC40</accession>
<organism evidence="1 2">
    <name type="scientific">Rhabditophanes sp. KR3021</name>
    <dbReference type="NCBI Taxonomy" id="114890"/>
    <lineage>
        <taxon>Eukaryota</taxon>
        <taxon>Metazoa</taxon>
        <taxon>Ecdysozoa</taxon>
        <taxon>Nematoda</taxon>
        <taxon>Chromadorea</taxon>
        <taxon>Rhabditida</taxon>
        <taxon>Tylenchina</taxon>
        <taxon>Panagrolaimomorpha</taxon>
        <taxon>Strongyloidoidea</taxon>
        <taxon>Alloionematidae</taxon>
        <taxon>Rhabditophanes</taxon>
    </lineage>
</organism>
<protein>
    <submittedName>
        <fullName evidence="2">Calponin-homology (CH) domain-containing protein</fullName>
    </submittedName>
</protein>